<dbReference type="InterPro" id="IPR036388">
    <property type="entry name" value="WH-like_DNA-bd_sf"/>
</dbReference>
<feature type="region of interest" description="Disordered" evidence="1">
    <location>
        <begin position="80"/>
        <end position="99"/>
    </location>
</feature>
<dbReference type="GO" id="GO:0043565">
    <property type="term" value="F:sequence-specific DNA binding"/>
    <property type="evidence" value="ECO:0007669"/>
    <property type="project" value="InterPro"/>
</dbReference>
<evidence type="ECO:0000256" key="1">
    <source>
        <dbReference type="SAM" id="MobiDB-lite"/>
    </source>
</evidence>
<keyword evidence="3" id="KW-1185">Reference proteome</keyword>
<dbReference type="OrthoDB" id="9796775at2"/>
<dbReference type="SUPFAM" id="SSF48295">
    <property type="entry name" value="TrpR-like"/>
    <property type="match status" value="1"/>
</dbReference>
<dbReference type="Gene3D" id="1.10.10.10">
    <property type="entry name" value="Winged helix-like DNA-binding domain superfamily/Winged helix DNA-binding domain"/>
    <property type="match status" value="1"/>
</dbReference>
<reference evidence="3" key="1">
    <citation type="submission" date="2016-10" db="EMBL/GenBank/DDBJ databases">
        <authorList>
            <person name="Varghese N."/>
            <person name="Submissions S."/>
        </authorList>
    </citation>
    <scope>NUCLEOTIDE SEQUENCE [LARGE SCALE GENOMIC DNA]</scope>
    <source>
        <strain evidence="3">DSM 21424</strain>
    </source>
</reference>
<proteinExistence type="predicted"/>
<evidence type="ECO:0008006" key="4">
    <source>
        <dbReference type="Google" id="ProtNLM"/>
    </source>
</evidence>
<gene>
    <name evidence="2" type="ORF">SAMN04488567_0834</name>
</gene>
<name>A0A1G7A6H7_9RHOB</name>
<dbReference type="RefSeq" id="WP_090109541.1">
    <property type="nucleotide sequence ID" value="NZ_FNAT01000001.1"/>
</dbReference>
<dbReference type="AlphaFoldDB" id="A0A1G7A6H7"/>
<dbReference type="EMBL" id="FNAT01000001">
    <property type="protein sequence ID" value="SDE10422.1"/>
    <property type="molecule type" value="Genomic_DNA"/>
</dbReference>
<accession>A0A1G7A6H7</accession>
<dbReference type="STRING" id="521013.SAMN04488567_0834"/>
<organism evidence="2 3">
    <name type="scientific">Limimaricola pyoseonensis</name>
    <dbReference type="NCBI Taxonomy" id="521013"/>
    <lineage>
        <taxon>Bacteria</taxon>
        <taxon>Pseudomonadati</taxon>
        <taxon>Pseudomonadota</taxon>
        <taxon>Alphaproteobacteria</taxon>
        <taxon>Rhodobacterales</taxon>
        <taxon>Paracoccaceae</taxon>
        <taxon>Limimaricola</taxon>
    </lineage>
</organism>
<dbReference type="InterPro" id="IPR010921">
    <property type="entry name" value="Trp_repressor/repl_initiator"/>
</dbReference>
<evidence type="ECO:0000313" key="2">
    <source>
        <dbReference type="EMBL" id="SDE10422.1"/>
    </source>
</evidence>
<protein>
    <recommendedName>
        <fullName evidence="4">DUF1153 domain-containing protein</fullName>
    </recommendedName>
</protein>
<dbReference type="Proteomes" id="UP000198922">
    <property type="component" value="Unassembled WGS sequence"/>
</dbReference>
<sequence length="99" mass="10877">MYLRKIDGPRAVTLPDGTVMTRADLPPPGTARWVASRKAALLKAVASGLVRRDWVEETYGISPEELASWERLAGRHGVPGLRATSVQKYRGPARKRGQP</sequence>
<dbReference type="InterPro" id="IPR009534">
    <property type="entry name" value="DUF1153"/>
</dbReference>
<evidence type="ECO:0000313" key="3">
    <source>
        <dbReference type="Proteomes" id="UP000198922"/>
    </source>
</evidence>
<dbReference type="Pfam" id="PF06627">
    <property type="entry name" value="DUF1153"/>
    <property type="match status" value="1"/>
</dbReference>